<dbReference type="Gene3D" id="3.60.10.10">
    <property type="entry name" value="Endonuclease/exonuclease/phosphatase"/>
    <property type="match status" value="1"/>
</dbReference>
<reference evidence="4" key="1">
    <citation type="submission" date="2012-12" db="EMBL/GenBank/DDBJ databases">
        <authorList>
            <person name="Hellsten U."/>
            <person name="Grimwood J."/>
            <person name="Chapman J.A."/>
            <person name="Shapiro H."/>
            <person name="Aerts A."/>
            <person name="Otillar R.P."/>
            <person name="Terry A.Y."/>
            <person name="Boore J.L."/>
            <person name="Simakov O."/>
            <person name="Marletaz F."/>
            <person name="Cho S.-J."/>
            <person name="Edsinger-Gonzales E."/>
            <person name="Havlak P."/>
            <person name="Kuo D.-H."/>
            <person name="Larsson T."/>
            <person name="Lv J."/>
            <person name="Arendt D."/>
            <person name="Savage R."/>
            <person name="Osoegawa K."/>
            <person name="de Jong P."/>
            <person name="Lindberg D.R."/>
            <person name="Seaver E.C."/>
            <person name="Weisblat D.A."/>
            <person name="Putnam N.H."/>
            <person name="Grigoriev I.V."/>
            <person name="Rokhsar D.S."/>
        </authorList>
    </citation>
    <scope>NUCLEOTIDE SEQUENCE</scope>
    <source>
        <strain evidence="4">I ESC-2004</strain>
    </source>
</reference>
<keyword evidence="4" id="KW-1185">Reference proteome</keyword>
<sequence>MALRNLRIISFNCESVRRCTPYLQDTLESLKCDIVCLQETWLIQSNEHFLGLSDIYFYIHKPGVDQEADVLQGRPKGGTAFMYNKLTRTYSVLIINVYMPCDNYSGHNVLPEYDDVLDAIEQTFSSNAGSSCNDFVICGDFNTSFERFNAHSRLLSDFLDFNNLKLCWRSNSAQLHVDFVQSRSDDAPSQQSMKRRRWRWATDDHIDAYKRQLDQELVTDWSQGGAFACNNSSCSDEQHHGDVTKLCDNIIQSCLSSSEKTIPSRRARRPPIAGWKEHVKPY</sequence>
<evidence type="ECO:0000313" key="2">
    <source>
        <dbReference type="EMBL" id="ELU18075.1"/>
    </source>
</evidence>
<dbReference type="Pfam" id="PF03372">
    <property type="entry name" value="Exo_endo_phos"/>
    <property type="match status" value="1"/>
</dbReference>
<proteinExistence type="predicted"/>
<evidence type="ECO:0000259" key="1">
    <source>
        <dbReference type="Pfam" id="PF03372"/>
    </source>
</evidence>
<accession>R7VLZ8</accession>
<organism evidence="2">
    <name type="scientific">Capitella teleta</name>
    <name type="common">Polychaete worm</name>
    <dbReference type="NCBI Taxonomy" id="283909"/>
    <lineage>
        <taxon>Eukaryota</taxon>
        <taxon>Metazoa</taxon>
        <taxon>Spiralia</taxon>
        <taxon>Lophotrochozoa</taxon>
        <taxon>Annelida</taxon>
        <taxon>Polychaeta</taxon>
        <taxon>Sedentaria</taxon>
        <taxon>Scolecida</taxon>
        <taxon>Capitellidae</taxon>
        <taxon>Capitella</taxon>
    </lineage>
</organism>
<name>R7VLZ8_CAPTE</name>
<gene>
    <name evidence="2" type="ORF">CAPTEDRAFT_208743</name>
</gene>
<dbReference type="Proteomes" id="UP000014760">
    <property type="component" value="Unassembled WGS sequence"/>
</dbReference>
<dbReference type="InterPro" id="IPR036691">
    <property type="entry name" value="Endo/exonu/phosph_ase_sf"/>
</dbReference>
<dbReference type="EMBL" id="AMQN01035241">
    <property type="status" value="NOT_ANNOTATED_CDS"/>
    <property type="molecule type" value="Genomic_DNA"/>
</dbReference>
<feature type="domain" description="Endonuclease/exonuclease/phosphatase" evidence="1">
    <location>
        <begin position="10"/>
        <end position="175"/>
    </location>
</feature>
<dbReference type="InterPro" id="IPR005135">
    <property type="entry name" value="Endo/exonuclease/phosphatase"/>
</dbReference>
<dbReference type="EnsemblMetazoa" id="CapteT208743">
    <property type="protein sequence ID" value="CapteP208743"/>
    <property type="gene ID" value="CapteG208743"/>
</dbReference>
<dbReference type="HOGENOM" id="CLU_987798_0_0_1"/>
<dbReference type="OrthoDB" id="391817at2759"/>
<evidence type="ECO:0000313" key="4">
    <source>
        <dbReference type="Proteomes" id="UP000014760"/>
    </source>
</evidence>
<dbReference type="EMBL" id="KB292153">
    <property type="protein sequence ID" value="ELU18075.1"/>
    <property type="molecule type" value="Genomic_DNA"/>
</dbReference>
<protein>
    <recommendedName>
        <fullName evidence="1">Endonuclease/exonuclease/phosphatase domain-containing protein</fullName>
    </recommendedName>
</protein>
<evidence type="ECO:0000313" key="3">
    <source>
        <dbReference type="EnsemblMetazoa" id="CapteP208743"/>
    </source>
</evidence>
<dbReference type="AlphaFoldDB" id="R7VLZ8"/>
<dbReference type="GO" id="GO:0003824">
    <property type="term" value="F:catalytic activity"/>
    <property type="evidence" value="ECO:0007669"/>
    <property type="project" value="InterPro"/>
</dbReference>
<reference evidence="2 4" key="2">
    <citation type="journal article" date="2013" name="Nature">
        <title>Insights into bilaterian evolution from three spiralian genomes.</title>
        <authorList>
            <person name="Simakov O."/>
            <person name="Marletaz F."/>
            <person name="Cho S.J."/>
            <person name="Edsinger-Gonzales E."/>
            <person name="Havlak P."/>
            <person name="Hellsten U."/>
            <person name="Kuo D.H."/>
            <person name="Larsson T."/>
            <person name="Lv J."/>
            <person name="Arendt D."/>
            <person name="Savage R."/>
            <person name="Osoegawa K."/>
            <person name="de Jong P."/>
            <person name="Grimwood J."/>
            <person name="Chapman J.A."/>
            <person name="Shapiro H."/>
            <person name="Aerts A."/>
            <person name="Otillar R.P."/>
            <person name="Terry A.Y."/>
            <person name="Boore J.L."/>
            <person name="Grigoriev I.V."/>
            <person name="Lindberg D.R."/>
            <person name="Seaver E.C."/>
            <person name="Weisblat D.A."/>
            <person name="Putnam N.H."/>
            <person name="Rokhsar D.S."/>
        </authorList>
    </citation>
    <scope>NUCLEOTIDE SEQUENCE</scope>
    <source>
        <strain evidence="2 4">I ESC-2004</strain>
    </source>
</reference>
<dbReference type="SUPFAM" id="SSF56219">
    <property type="entry name" value="DNase I-like"/>
    <property type="match status" value="1"/>
</dbReference>
<reference evidence="3" key="3">
    <citation type="submission" date="2015-06" db="UniProtKB">
        <authorList>
            <consortium name="EnsemblMetazoa"/>
        </authorList>
    </citation>
    <scope>IDENTIFICATION</scope>
</reference>